<reference evidence="2 3" key="1">
    <citation type="submission" date="2018-05" db="EMBL/GenBank/DDBJ databases">
        <title>Abyssibacter profundi OUC007T gen. nov., sp. nov, a marine bacterium isolated from seawater of the Mariana Trench.</title>
        <authorList>
            <person name="Zhou S."/>
        </authorList>
    </citation>
    <scope>NUCLEOTIDE SEQUENCE [LARGE SCALE GENOMIC DNA]</scope>
    <source>
        <strain evidence="2 3">OUC007</strain>
    </source>
</reference>
<evidence type="ECO:0008006" key="4">
    <source>
        <dbReference type="Google" id="ProtNLM"/>
    </source>
</evidence>
<dbReference type="OrthoDB" id="9800207at2"/>
<feature type="transmembrane region" description="Helical" evidence="1">
    <location>
        <begin position="141"/>
        <end position="160"/>
    </location>
</feature>
<keyword evidence="3" id="KW-1185">Reference proteome</keyword>
<evidence type="ECO:0000256" key="1">
    <source>
        <dbReference type="SAM" id="Phobius"/>
    </source>
</evidence>
<dbReference type="AlphaFoldDB" id="A0A363UL07"/>
<dbReference type="InterPro" id="IPR007498">
    <property type="entry name" value="PqiA-like"/>
</dbReference>
<name>A0A363UL07_9GAMM</name>
<dbReference type="Proteomes" id="UP000251800">
    <property type="component" value="Unassembled WGS sequence"/>
</dbReference>
<evidence type="ECO:0000313" key="2">
    <source>
        <dbReference type="EMBL" id="PWN56100.1"/>
    </source>
</evidence>
<accession>A0A363UL07</accession>
<evidence type="ECO:0000313" key="3">
    <source>
        <dbReference type="Proteomes" id="UP000251800"/>
    </source>
</evidence>
<feature type="transmembrane region" description="Helical" evidence="1">
    <location>
        <begin position="69"/>
        <end position="93"/>
    </location>
</feature>
<keyword evidence="1" id="KW-0812">Transmembrane</keyword>
<protein>
    <recommendedName>
        <fullName evidence="4">Paraquat-inducible membrane protein A</fullName>
    </recommendedName>
</protein>
<organism evidence="2 3">
    <name type="scientific">Abyssibacter profundi</name>
    <dbReference type="NCBI Taxonomy" id="2182787"/>
    <lineage>
        <taxon>Bacteria</taxon>
        <taxon>Pseudomonadati</taxon>
        <taxon>Pseudomonadota</taxon>
        <taxon>Gammaproteobacteria</taxon>
        <taxon>Chromatiales</taxon>
        <taxon>Oceanococcaceae</taxon>
        <taxon>Abyssibacter</taxon>
    </lineage>
</organism>
<feature type="transmembrane region" description="Helical" evidence="1">
    <location>
        <begin position="105"/>
        <end position="129"/>
    </location>
</feature>
<proteinExistence type="predicted"/>
<dbReference type="EMBL" id="QEQK01000007">
    <property type="protein sequence ID" value="PWN56100.1"/>
    <property type="molecule type" value="Genomic_DNA"/>
</dbReference>
<gene>
    <name evidence="2" type="ORF">DEH80_09840</name>
</gene>
<sequence>MPLAEAPMSPAPLRWRYRIPLALLLWVALGLLVAGLTQPMIRFEQFWIFSDTISLWSGTMTLLRSGETFLGSVLMLFSILFPVVKNVWLLVLIQLGRPHGFGMRVLGALGKWSMLDVFVIAILIVSARLDGITEAQLLSGLYYFVVSIVLVNLVSTVITLRPKRPETTG</sequence>
<comment type="caution">
    <text evidence="2">The sequence shown here is derived from an EMBL/GenBank/DDBJ whole genome shotgun (WGS) entry which is preliminary data.</text>
</comment>
<dbReference type="Pfam" id="PF04403">
    <property type="entry name" value="PqiA"/>
    <property type="match status" value="1"/>
</dbReference>
<keyword evidence="1" id="KW-0472">Membrane</keyword>
<keyword evidence="1" id="KW-1133">Transmembrane helix</keyword>